<dbReference type="Gene3D" id="2.60.40.2970">
    <property type="match status" value="1"/>
</dbReference>
<dbReference type="EMBL" id="JYNV01000225">
    <property type="protein sequence ID" value="KZM22044.1"/>
    <property type="molecule type" value="Genomic_DNA"/>
</dbReference>
<reference evidence="1 2" key="1">
    <citation type="journal article" date="2016" name="Sci. Rep.">
        <title>Draft genome sequencing and secretome analysis of fungal phytopathogen Ascochyta rabiei provides insight into the necrotrophic effector repertoire.</title>
        <authorList>
            <person name="Verma S."/>
            <person name="Gazara R.K."/>
            <person name="Nizam S."/>
            <person name="Parween S."/>
            <person name="Chattopadhyay D."/>
            <person name="Verma P.K."/>
        </authorList>
    </citation>
    <scope>NUCLEOTIDE SEQUENCE [LARGE SCALE GENOMIC DNA]</scope>
    <source>
        <strain evidence="1 2">ArDII</strain>
    </source>
</reference>
<dbReference type="Proteomes" id="UP000076837">
    <property type="component" value="Unassembled WGS sequence"/>
</dbReference>
<evidence type="ECO:0000313" key="2">
    <source>
        <dbReference type="Proteomes" id="UP000076837"/>
    </source>
</evidence>
<keyword evidence="2" id="KW-1185">Reference proteome</keyword>
<proteinExistence type="predicted"/>
<evidence type="ECO:0000313" key="1">
    <source>
        <dbReference type="EMBL" id="KZM22044.1"/>
    </source>
</evidence>
<gene>
    <name evidence="1" type="ORF">ST47_g6771</name>
</gene>
<protein>
    <submittedName>
        <fullName evidence="1">Uncharacterized protein</fullName>
    </submittedName>
</protein>
<accession>A0A163BW49</accession>
<organism evidence="1 2">
    <name type="scientific">Didymella rabiei</name>
    <name type="common">Chickpea ascochyta blight fungus</name>
    <name type="synonym">Mycosphaerella rabiei</name>
    <dbReference type="NCBI Taxonomy" id="5454"/>
    <lineage>
        <taxon>Eukaryota</taxon>
        <taxon>Fungi</taxon>
        <taxon>Dikarya</taxon>
        <taxon>Ascomycota</taxon>
        <taxon>Pezizomycotina</taxon>
        <taxon>Dothideomycetes</taxon>
        <taxon>Pleosporomycetidae</taxon>
        <taxon>Pleosporales</taxon>
        <taxon>Pleosporineae</taxon>
        <taxon>Didymellaceae</taxon>
        <taxon>Ascochyta</taxon>
    </lineage>
</organism>
<comment type="caution">
    <text evidence="1">The sequence shown here is derived from an EMBL/GenBank/DDBJ whole genome shotgun (WGS) entry which is preliminary data.</text>
</comment>
<sequence>MADSGRYFNARNTTIAAIAITLLGGYYVSQSPSSSAMSQTSSEVPGLSLSLAQVSKDPATVRVTLKNNHPDTPYSLLKWGTPLDAAALNTGVFKINNADSGAEVEQVIVQIRRKMPPGQNQLASVEPGAEESVEVVFDRPWMPEAKPAKYKVKAEGTLWGVWDKVKSEVTDDDTNEYTDSPLAGRTYATNEIELVVE</sequence>
<dbReference type="AlphaFoldDB" id="A0A163BW49"/>
<dbReference type="OrthoDB" id="4664297at2759"/>
<name>A0A163BW49_DIDRA</name>